<accession>A0A2M8Z2L8</accession>
<feature type="transmembrane region" description="Helical" evidence="1">
    <location>
        <begin position="12"/>
        <end position="37"/>
    </location>
</feature>
<dbReference type="Proteomes" id="UP000231092">
    <property type="component" value="Unassembled WGS sequence"/>
</dbReference>
<feature type="transmembrane region" description="Helical" evidence="1">
    <location>
        <begin position="81"/>
        <end position="100"/>
    </location>
</feature>
<evidence type="ECO:0000313" key="3">
    <source>
        <dbReference type="Proteomes" id="UP000231092"/>
    </source>
</evidence>
<keyword evidence="1" id="KW-0472">Membrane</keyword>
<keyword evidence="1" id="KW-1133">Transmembrane helix</keyword>
<name>A0A2M8Z2L8_9FIRM</name>
<dbReference type="RefSeq" id="WP_100304295.1">
    <property type="nucleotide sequence ID" value="NZ_PGET01000001.1"/>
</dbReference>
<gene>
    <name evidence="2" type="ORF">H171_1164</name>
</gene>
<evidence type="ECO:0000313" key="2">
    <source>
        <dbReference type="EMBL" id="PJJ27694.1"/>
    </source>
</evidence>
<dbReference type="OrthoDB" id="2033441at2"/>
<proteinExistence type="predicted"/>
<sequence>MNRNEGKREVFWEILFAGADLGMILFVGALMGLWLFSGRQGLEIVMDRLGLFFLIYLASGCLLQFFKRLPEMDLSWLRGMAFMYWFDILLVLLLFLAAFLPDYLRYMILSDAVVLVGRWALNYLYAKRTANELNKAKGGRTLVIDLNEKPGTKEEFFSFLENYCIKNRLSLEYIERDIPAVVKLDGVLHEVDLRSYYTYGGPVYTMDITKL</sequence>
<feature type="transmembrane region" description="Helical" evidence="1">
    <location>
        <begin position="49"/>
        <end position="69"/>
    </location>
</feature>
<evidence type="ECO:0000256" key="1">
    <source>
        <dbReference type="SAM" id="Phobius"/>
    </source>
</evidence>
<keyword evidence="1" id="KW-0812">Transmembrane</keyword>
<dbReference type="AlphaFoldDB" id="A0A2M8Z2L8"/>
<protein>
    <submittedName>
        <fullName evidence="2">Uncharacterized protein DUF4318</fullName>
    </submittedName>
</protein>
<dbReference type="EMBL" id="PGET01000001">
    <property type="protein sequence ID" value="PJJ27694.1"/>
    <property type="molecule type" value="Genomic_DNA"/>
</dbReference>
<reference evidence="2 3" key="1">
    <citation type="submission" date="2017-11" db="EMBL/GenBank/DDBJ databases">
        <title>Understudied soil microbes with underappreciated capabilities: Untangling the Clostridium saccharolyticum group.</title>
        <authorList>
            <person name="Leschine S."/>
        </authorList>
    </citation>
    <scope>NUCLEOTIDE SEQUENCE [LARGE SCALE GENOMIC DNA]</scope>
    <source>
        <strain evidence="2 3">18A</strain>
    </source>
</reference>
<comment type="caution">
    <text evidence="2">The sequence shown here is derived from an EMBL/GenBank/DDBJ whole genome shotgun (WGS) entry which is preliminary data.</text>
</comment>
<organism evidence="2 3">
    <name type="scientific">[Clostridium] celerecrescens 18A</name>
    <dbReference type="NCBI Taxonomy" id="1286362"/>
    <lineage>
        <taxon>Bacteria</taxon>
        <taxon>Bacillati</taxon>
        <taxon>Bacillota</taxon>
        <taxon>Clostridia</taxon>
        <taxon>Lachnospirales</taxon>
        <taxon>Lachnospiraceae</taxon>
        <taxon>Lacrimispora</taxon>
    </lineage>
</organism>